<dbReference type="PANTHER" id="PTHR10782">
    <property type="entry name" value="ZINC FINGER MIZ DOMAIN-CONTAINING PROTEIN"/>
    <property type="match status" value="1"/>
</dbReference>
<dbReference type="PROSITE" id="PS51466">
    <property type="entry name" value="PINIT"/>
    <property type="match status" value="1"/>
</dbReference>
<evidence type="ECO:0000256" key="6">
    <source>
        <dbReference type="ARBA" id="ARBA00022786"/>
    </source>
</evidence>
<evidence type="ECO:0000313" key="14">
    <source>
        <dbReference type="RefSeq" id="XP_033534779.1"/>
    </source>
</evidence>
<evidence type="ECO:0008006" key="15">
    <source>
        <dbReference type="Google" id="ProtNLM"/>
    </source>
</evidence>
<dbReference type="PANTHER" id="PTHR10782:SF4">
    <property type="entry name" value="TONALLI, ISOFORM E"/>
    <property type="match status" value="1"/>
</dbReference>
<reference evidence="14" key="2">
    <citation type="submission" date="2020-04" db="EMBL/GenBank/DDBJ databases">
        <authorList>
            <consortium name="NCBI Genome Project"/>
        </authorList>
    </citation>
    <scope>NUCLEOTIDE SEQUENCE</scope>
    <source>
        <strain evidence="14">CBS 781.70</strain>
    </source>
</reference>
<evidence type="ECO:0000256" key="1">
    <source>
        <dbReference type="ARBA" id="ARBA00004718"/>
    </source>
</evidence>
<accession>A0A6G1G548</accession>
<feature type="compositionally biased region" description="Polar residues" evidence="9">
    <location>
        <begin position="410"/>
        <end position="426"/>
    </location>
</feature>
<dbReference type="GO" id="GO:0000785">
    <property type="term" value="C:chromatin"/>
    <property type="evidence" value="ECO:0007669"/>
    <property type="project" value="TreeGrafter"/>
</dbReference>
<evidence type="ECO:0000256" key="5">
    <source>
        <dbReference type="ARBA" id="ARBA00022771"/>
    </source>
</evidence>
<proteinExistence type="inferred from homology"/>
<evidence type="ECO:0000313" key="13">
    <source>
        <dbReference type="Proteomes" id="UP000504638"/>
    </source>
</evidence>
<evidence type="ECO:0000259" key="10">
    <source>
        <dbReference type="PROSITE" id="PS51044"/>
    </source>
</evidence>
<evidence type="ECO:0000256" key="2">
    <source>
        <dbReference type="ARBA" id="ARBA00005383"/>
    </source>
</evidence>
<evidence type="ECO:0000256" key="7">
    <source>
        <dbReference type="ARBA" id="ARBA00022833"/>
    </source>
</evidence>
<feature type="compositionally biased region" description="Low complexity" evidence="9">
    <location>
        <begin position="539"/>
        <end position="555"/>
    </location>
</feature>
<organism evidence="12">
    <name type="scientific">Eremomyces bilateralis CBS 781.70</name>
    <dbReference type="NCBI Taxonomy" id="1392243"/>
    <lineage>
        <taxon>Eukaryota</taxon>
        <taxon>Fungi</taxon>
        <taxon>Dikarya</taxon>
        <taxon>Ascomycota</taxon>
        <taxon>Pezizomycotina</taxon>
        <taxon>Dothideomycetes</taxon>
        <taxon>Dothideomycetes incertae sedis</taxon>
        <taxon>Eremomycetales</taxon>
        <taxon>Eremomycetaceae</taxon>
        <taxon>Eremomyces</taxon>
    </lineage>
</organism>
<dbReference type="GO" id="GO:0008270">
    <property type="term" value="F:zinc ion binding"/>
    <property type="evidence" value="ECO:0007669"/>
    <property type="project" value="UniProtKB-KW"/>
</dbReference>
<feature type="compositionally biased region" description="Polar residues" evidence="9">
    <location>
        <begin position="556"/>
        <end position="565"/>
    </location>
</feature>
<keyword evidence="7" id="KW-0862">Zinc</keyword>
<keyword evidence="13" id="KW-1185">Reference proteome</keyword>
<evidence type="ECO:0000256" key="4">
    <source>
        <dbReference type="ARBA" id="ARBA00022723"/>
    </source>
</evidence>
<sequence>MRNQLPPPASSAEVEQLYNRMGTLTNNELKAICRAEKELVSGTKPILQARVTKALQTAINRHDTAMFERIRYRLLHRGQSPPYTVDFGNGDTLNQSNGSTAFPSRPHQTSTSTGRPIAYPSTDNGAMSFRQMLYSFKPSPFFDIIEQIGVPIELPTLPEYKRTVSSTLVLTSQTLDKMKTNEDQYRIMLFGAANPDVFMATDVAFPSSFEVRINHDEVKGNFKGIKGKPGTTKPADITRFVRKMPAYRNTIDVTYATTHKVSGQIRPNLTAADLTKKFVLFPYLVKAYSATDLASIIKARAIISKQQTLKEMNAKAKDPDINFTSSVMSLKDPISTLRIQTPCRSTVCSHFRCFDITSFLQLQEQAPTWSCPICSKNIKFDDLAVDQYVQEILKDTPKSLDQVTIEPNGEWSSRSADAQNHSQQESPGLRKLNGYDDGYSDNDSDIEVVPSRAISNLKSETTSTPMSVFRTPPFSPRSGSATTPNAPAIRGTSRANGTTSSASKRRDVVDLTLSSDEEGERPRKRRQTDAVGSNSGPTNFLSNPLFLSSSNSKSSRQTLPSNFSFSIPRPTTPPGGAAANSSFSPSSAAFNFNAGPRPAYGSSTSQTNPSAYRPAPHASGSGRSNGYGGSGTSDALGNSMSPDRGRYGHTIPRRPSIEEQQEFIRSLGGLDSLR</sequence>
<dbReference type="EMBL" id="ML975155">
    <property type="protein sequence ID" value="KAF1813148.1"/>
    <property type="molecule type" value="Genomic_DNA"/>
</dbReference>
<feature type="compositionally biased region" description="Polar residues" evidence="9">
    <location>
        <begin position="95"/>
        <end position="114"/>
    </location>
</feature>
<feature type="compositionally biased region" description="Polar residues" evidence="9">
    <location>
        <begin position="601"/>
        <end position="610"/>
    </location>
</feature>
<dbReference type="InterPro" id="IPR003034">
    <property type="entry name" value="SAP_dom"/>
</dbReference>
<dbReference type="InterPro" id="IPR023321">
    <property type="entry name" value="PINIT"/>
</dbReference>
<reference evidence="14" key="3">
    <citation type="submission" date="2025-04" db="UniProtKB">
        <authorList>
            <consortium name="RefSeq"/>
        </authorList>
    </citation>
    <scope>IDENTIFICATION</scope>
    <source>
        <strain evidence="14">CBS 781.70</strain>
    </source>
</reference>
<evidence type="ECO:0000313" key="12">
    <source>
        <dbReference type="EMBL" id="KAF1813148.1"/>
    </source>
</evidence>
<feature type="domain" description="PINIT" evidence="11">
    <location>
        <begin position="109"/>
        <end position="288"/>
    </location>
</feature>
<dbReference type="Gene3D" id="2.60.120.780">
    <property type="entry name" value="PINIT domain"/>
    <property type="match status" value="1"/>
</dbReference>
<comment type="similarity">
    <text evidence="2">Belongs to the PIAS family.</text>
</comment>
<dbReference type="InterPro" id="IPR004181">
    <property type="entry name" value="Znf_MIZ"/>
</dbReference>
<dbReference type="InterPro" id="IPR031141">
    <property type="entry name" value="SIZ1/2_SP-RING"/>
</dbReference>
<reference evidence="12 14" key="1">
    <citation type="submission" date="2020-01" db="EMBL/GenBank/DDBJ databases">
        <authorList>
            <consortium name="DOE Joint Genome Institute"/>
            <person name="Haridas S."/>
            <person name="Albert R."/>
            <person name="Binder M."/>
            <person name="Bloem J."/>
            <person name="Labutti K."/>
            <person name="Salamov A."/>
            <person name="Andreopoulos B."/>
            <person name="Baker S.E."/>
            <person name="Barry K."/>
            <person name="Bills G."/>
            <person name="Bluhm B.H."/>
            <person name="Cannon C."/>
            <person name="Castanera R."/>
            <person name="Culley D.E."/>
            <person name="Daum C."/>
            <person name="Ezra D."/>
            <person name="Gonzalez J.B."/>
            <person name="Henrissat B."/>
            <person name="Kuo A."/>
            <person name="Liang C."/>
            <person name="Lipzen A."/>
            <person name="Lutzoni F."/>
            <person name="Magnuson J."/>
            <person name="Mondo S."/>
            <person name="Nolan M."/>
            <person name="Ohm R."/>
            <person name="Pangilinan J."/>
            <person name="Park H.-J."/>
            <person name="Ramirez L."/>
            <person name="Alfaro M."/>
            <person name="Sun H."/>
            <person name="Tritt A."/>
            <person name="Yoshinaga Y."/>
            <person name="Zwiers L.-H."/>
            <person name="Turgeon B.G."/>
            <person name="Goodwin S.B."/>
            <person name="Spatafora J.W."/>
            <person name="Crous P.W."/>
            <person name="Grigoriev I.V."/>
        </authorList>
    </citation>
    <scope>NUCLEOTIDE SEQUENCE</scope>
    <source>
        <strain evidence="12 14">CBS 781.70</strain>
    </source>
</reference>
<dbReference type="InterPro" id="IPR038654">
    <property type="entry name" value="PINIT_sf"/>
</dbReference>
<dbReference type="Gene3D" id="3.30.40.10">
    <property type="entry name" value="Zinc/RING finger domain, C3HC4 (zinc finger)"/>
    <property type="match status" value="1"/>
</dbReference>
<evidence type="ECO:0000256" key="3">
    <source>
        <dbReference type="ARBA" id="ARBA00022679"/>
    </source>
</evidence>
<dbReference type="GeneID" id="54418629"/>
<dbReference type="CDD" id="cd16792">
    <property type="entry name" value="SP-RING_Siz-like"/>
    <property type="match status" value="1"/>
</dbReference>
<dbReference type="InterPro" id="IPR013083">
    <property type="entry name" value="Znf_RING/FYVE/PHD"/>
</dbReference>
<dbReference type="GO" id="GO:0016925">
    <property type="term" value="P:protein sumoylation"/>
    <property type="evidence" value="ECO:0007669"/>
    <property type="project" value="UniProtKB-UniPathway"/>
</dbReference>
<dbReference type="AlphaFoldDB" id="A0A6G1G548"/>
<name>A0A6G1G548_9PEZI</name>
<feature type="region of interest" description="Disordered" evidence="9">
    <location>
        <begin position="595"/>
        <end position="674"/>
    </location>
</feature>
<gene>
    <name evidence="12 14" type="ORF">P152DRAFT_448488</name>
</gene>
<dbReference type="RefSeq" id="XP_033534779.1">
    <property type="nucleotide sequence ID" value="XM_033678059.1"/>
</dbReference>
<feature type="compositionally biased region" description="Polar residues" evidence="9">
    <location>
        <begin position="453"/>
        <end position="466"/>
    </location>
</feature>
<evidence type="ECO:0000259" key="11">
    <source>
        <dbReference type="PROSITE" id="PS51466"/>
    </source>
</evidence>
<dbReference type="Pfam" id="PF02891">
    <property type="entry name" value="zf-MIZ"/>
    <property type="match status" value="1"/>
</dbReference>
<dbReference type="UniPathway" id="UPA00886"/>
<feature type="region of interest" description="Disordered" evidence="9">
    <location>
        <begin position="408"/>
        <end position="583"/>
    </location>
</feature>
<comment type="pathway">
    <text evidence="1">Protein modification; protein sumoylation.</text>
</comment>
<protein>
    <recommendedName>
        <fullName evidence="15">Zf-MIZ-domain-containing protein</fullName>
    </recommendedName>
</protein>
<dbReference type="PROSITE" id="PS51044">
    <property type="entry name" value="ZF_SP_RING"/>
    <property type="match status" value="1"/>
</dbReference>
<keyword evidence="6" id="KW-0833">Ubl conjugation pathway</keyword>
<feature type="domain" description="SP-RING-type" evidence="10">
    <location>
        <begin position="317"/>
        <end position="398"/>
    </location>
</feature>
<feature type="region of interest" description="Disordered" evidence="9">
    <location>
        <begin position="95"/>
        <end position="121"/>
    </location>
</feature>
<keyword evidence="3" id="KW-0808">Transferase</keyword>
<dbReference type="Pfam" id="PF14324">
    <property type="entry name" value="PINIT"/>
    <property type="match status" value="1"/>
</dbReference>
<dbReference type="OrthoDB" id="28127at2759"/>
<evidence type="ECO:0000256" key="8">
    <source>
        <dbReference type="PROSITE-ProRule" id="PRU00452"/>
    </source>
</evidence>
<evidence type="ECO:0000256" key="9">
    <source>
        <dbReference type="SAM" id="MobiDB-lite"/>
    </source>
</evidence>
<feature type="compositionally biased region" description="Polar residues" evidence="9">
    <location>
        <begin position="493"/>
        <end position="502"/>
    </location>
</feature>
<feature type="compositionally biased region" description="Low complexity" evidence="9">
    <location>
        <begin position="574"/>
        <end position="583"/>
    </location>
</feature>
<dbReference type="SMART" id="SM00513">
    <property type="entry name" value="SAP"/>
    <property type="match status" value="1"/>
</dbReference>
<dbReference type="Proteomes" id="UP000504638">
    <property type="component" value="Unplaced"/>
</dbReference>
<dbReference type="GO" id="GO:0061665">
    <property type="term" value="F:SUMO ligase activity"/>
    <property type="evidence" value="ECO:0007669"/>
    <property type="project" value="TreeGrafter"/>
</dbReference>
<keyword evidence="5 8" id="KW-0863">Zinc-finger</keyword>
<keyword evidence="4" id="KW-0479">Metal-binding</keyword>